<dbReference type="InterPro" id="IPR023232">
    <property type="entry name" value="Glyco_hydro_2_AS"/>
</dbReference>
<gene>
    <name evidence="8" type="ORF">BU26DRAFT_517381</name>
</gene>
<dbReference type="InterPro" id="IPR008979">
    <property type="entry name" value="Galactose-bd-like_sf"/>
</dbReference>
<dbReference type="GO" id="GO:0005975">
    <property type="term" value="P:carbohydrate metabolic process"/>
    <property type="evidence" value="ECO:0007669"/>
    <property type="project" value="InterPro"/>
</dbReference>
<accession>A0A6A6ILY8</accession>
<protein>
    <submittedName>
        <fullName evidence="8">Glycoside hydrolase family 2 protein</fullName>
    </submittedName>
</protein>
<dbReference type="InterPro" id="IPR032311">
    <property type="entry name" value="DUF4982"/>
</dbReference>
<dbReference type="InterPro" id="IPR017853">
    <property type="entry name" value="GH"/>
</dbReference>
<feature type="domain" description="Glycoside hydrolase family 2 catalytic" evidence="5">
    <location>
        <begin position="216"/>
        <end position="374"/>
    </location>
</feature>
<feature type="domain" description="DUF4982" evidence="6">
    <location>
        <begin position="557"/>
        <end position="616"/>
    </location>
</feature>
<dbReference type="Gene3D" id="2.60.120.260">
    <property type="entry name" value="Galactose-binding domain-like"/>
    <property type="match status" value="1"/>
</dbReference>
<name>A0A6A6ILY8_9PLEO</name>
<dbReference type="Pfam" id="PF02836">
    <property type="entry name" value="Glyco_hydro_2_C"/>
    <property type="match status" value="1"/>
</dbReference>
<dbReference type="Pfam" id="PF18565">
    <property type="entry name" value="Glyco_hydro2_C5"/>
    <property type="match status" value="1"/>
</dbReference>
<dbReference type="SUPFAM" id="SSF49303">
    <property type="entry name" value="beta-Galactosidase/glucuronidase domain"/>
    <property type="match status" value="1"/>
</dbReference>
<keyword evidence="3" id="KW-0326">Glycosidase</keyword>
<dbReference type="PANTHER" id="PTHR42732:SF1">
    <property type="entry name" value="BETA-MANNOSIDASE"/>
    <property type="match status" value="1"/>
</dbReference>
<evidence type="ECO:0000259" key="7">
    <source>
        <dbReference type="Pfam" id="PF18565"/>
    </source>
</evidence>
<dbReference type="PROSITE" id="PS00608">
    <property type="entry name" value="GLYCOSYL_HYDROL_F2_2"/>
    <property type="match status" value="1"/>
</dbReference>
<dbReference type="GeneID" id="54581895"/>
<evidence type="ECO:0000313" key="9">
    <source>
        <dbReference type="Proteomes" id="UP000800094"/>
    </source>
</evidence>
<dbReference type="InterPro" id="IPR006101">
    <property type="entry name" value="Glyco_hydro_2"/>
</dbReference>
<dbReference type="InterPro" id="IPR008964">
    <property type="entry name" value="Invasin/intimin_cell_adhesion"/>
</dbReference>
<dbReference type="SUPFAM" id="SSF49373">
    <property type="entry name" value="Invasin/intimin cell-adhesion fragments"/>
    <property type="match status" value="1"/>
</dbReference>
<dbReference type="RefSeq" id="XP_033685554.1">
    <property type="nucleotide sequence ID" value="XM_033828565.1"/>
</dbReference>
<sequence length="736" mass="80731">MTSLDKGKSIYLDLDGAQSYAIVWLNGHLVGGWPYGYARFRLDLTPYMKFDGEDQLAIRLDNPLDSSRWYPGGGIYRNVWLTKVEKVHVAQWGTYVTTEDVSEESAKVNLALQVENKGNSSQQVQVVTEVYVVDSHTGEAGEKVAEFPQATLNLAGAGKQQINQSITIQNPALWGPLPSQTPNMYVAITRISSRNGTMDTYETPFGIRSLTYSGDDGLLVNGEHIRIQGVNQHHDLGAIGAAFNVRAATRQLEILREMGVNAIRTSHNPPAPELLDLTDRMGFLVFDEIFDTWQHNKTANDFHLIFDDWHEPDLRAFIRADRNHPSIFVWSVGNEVAEQQTNETGAAVAEMLRDIVHEEDPTRPVTASMNSAKPYQPFPRVFDVLSLNYQGEGIRDTPAYSQLRGIATPPQYPAFHSAFPGKMLMTSESAAALSTRGTYIFPVANLTSAPVNDTSGGNSTSLQVSDYSLYSADFGASPDKVFSSQDRNPFVAGEFVWSGFDYLGEPTPYYDARSSYFGPIDLAGFPKDRFYLYQARWRSDLKMAHILPHWTWPDRVGKVTPVHVFSSGDEAELFVNGESQGRKTKGEYEYRFRWDEVVYAPGELHVVTYKNGTEWADATVKTAGPAASLRLAADRTSITADGDDLSFITAVVLDAEGNVVPMADNEITFDVSGAGELVATDNGDPADFTAFPSPQRKAFSGLALAIVRGKAGAAGSMTVTASAEGLEAGTVAVMAD</sequence>
<dbReference type="AlphaFoldDB" id="A0A6A6ILY8"/>
<dbReference type="SUPFAM" id="SSF51445">
    <property type="entry name" value="(Trans)glycosidases"/>
    <property type="match status" value="1"/>
</dbReference>
<dbReference type="InterPro" id="IPR051913">
    <property type="entry name" value="GH2_Domain-Containing"/>
</dbReference>
<dbReference type="InterPro" id="IPR048229">
    <property type="entry name" value="GalB-like"/>
</dbReference>
<dbReference type="InterPro" id="IPR036156">
    <property type="entry name" value="Beta-gal/glucu_dom_sf"/>
</dbReference>
<dbReference type="InterPro" id="IPR040605">
    <property type="entry name" value="Glyco_hydro2_dom5"/>
</dbReference>
<dbReference type="EMBL" id="ML987193">
    <property type="protein sequence ID" value="KAF2250550.1"/>
    <property type="molecule type" value="Genomic_DNA"/>
</dbReference>
<organism evidence="8 9">
    <name type="scientific">Trematosphaeria pertusa</name>
    <dbReference type="NCBI Taxonomy" id="390896"/>
    <lineage>
        <taxon>Eukaryota</taxon>
        <taxon>Fungi</taxon>
        <taxon>Dikarya</taxon>
        <taxon>Ascomycota</taxon>
        <taxon>Pezizomycotina</taxon>
        <taxon>Dothideomycetes</taxon>
        <taxon>Pleosporomycetidae</taxon>
        <taxon>Pleosporales</taxon>
        <taxon>Massarineae</taxon>
        <taxon>Trematosphaeriaceae</taxon>
        <taxon>Trematosphaeria</taxon>
    </lineage>
</organism>
<dbReference type="GO" id="GO:0004553">
    <property type="term" value="F:hydrolase activity, hydrolyzing O-glycosyl compounds"/>
    <property type="evidence" value="ECO:0007669"/>
    <property type="project" value="InterPro"/>
</dbReference>
<reference evidence="8" key="1">
    <citation type="journal article" date="2020" name="Stud. Mycol.">
        <title>101 Dothideomycetes genomes: a test case for predicting lifestyles and emergence of pathogens.</title>
        <authorList>
            <person name="Haridas S."/>
            <person name="Albert R."/>
            <person name="Binder M."/>
            <person name="Bloem J."/>
            <person name="Labutti K."/>
            <person name="Salamov A."/>
            <person name="Andreopoulos B."/>
            <person name="Baker S."/>
            <person name="Barry K."/>
            <person name="Bills G."/>
            <person name="Bluhm B."/>
            <person name="Cannon C."/>
            <person name="Castanera R."/>
            <person name="Culley D."/>
            <person name="Daum C."/>
            <person name="Ezra D."/>
            <person name="Gonzalez J."/>
            <person name="Henrissat B."/>
            <person name="Kuo A."/>
            <person name="Liang C."/>
            <person name="Lipzen A."/>
            <person name="Lutzoni F."/>
            <person name="Magnuson J."/>
            <person name="Mondo S."/>
            <person name="Nolan M."/>
            <person name="Ohm R."/>
            <person name="Pangilinan J."/>
            <person name="Park H.-J."/>
            <person name="Ramirez L."/>
            <person name="Alfaro M."/>
            <person name="Sun H."/>
            <person name="Tritt A."/>
            <person name="Yoshinaga Y."/>
            <person name="Zwiers L.-H."/>
            <person name="Turgeon B."/>
            <person name="Goodwin S."/>
            <person name="Spatafora J."/>
            <person name="Crous P."/>
            <person name="Grigoriev I."/>
        </authorList>
    </citation>
    <scope>NUCLEOTIDE SEQUENCE</scope>
    <source>
        <strain evidence="8">CBS 122368</strain>
    </source>
</reference>
<feature type="domain" description="Glycoside hydrolase family 2" evidence="7">
    <location>
        <begin position="629"/>
        <end position="731"/>
    </location>
</feature>
<keyword evidence="2 8" id="KW-0378">Hydrolase</keyword>
<evidence type="ECO:0000259" key="6">
    <source>
        <dbReference type="Pfam" id="PF16355"/>
    </source>
</evidence>
<dbReference type="Pfam" id="PF16355">
    <property type="entry name" value="DUF4982"/>
    <property type="match status" value="1"/>
</dbReference>
<dbReference type="Proteomes" id="UP000800094">
    <property type="component" value="Unassembled WGS sequence"/>
</dbReference>
<evidence type="ECO:0000256" key="1">
    <source>
        <dbReference type="ARBA" id="ARBA00007401"/>
    </source>
</evidence>
<dbReference type="Gene3D" id="3.20.20.80">
    <property type="entry name" value="Glycosidases"/>
    <property type="match status" value="1"/>
</dbReference>
<dbReference type="Gene3D" id="2.60.40.10">
    <property type="entry name" value="Immunoglobulins"/>
    <property type="match status" value="3"/>
</dbReference>
<evidence type="ECO:0000256" key="2">
    <source>
        <dbReference type="ARBA" id="ARBA00022801"/>
    </source>
</evidence>
<evidence type="ECO:0000313" key="8">
    <source>
        <dbReference type="EMBL" id="KAF2250550.1"/>
    </source>
</evidence>
<dbReference type="InterPro" id="IPR013783">
    <property type="entry name" value="Ig-like_fold"/>
</dbReference>
<dbReference type="OrthoDB" id="408532at2759"/>
<dbReference type="Pfam" id="PF00703">
    <property type="entry name" value="Glyco_hydro_2"/>
    <property type="match status" value="1"/>
</dbReference>
<dbReference type="SUPFAM" id="SSF49785">
    <property type="entry name" value="Galactose-binding domain-like"/>
    <property type="match status" value="1"/>
</dbReference>
<evidence type="ECO:0000256" key="3">
    <source>
        <dbReference type="ARBA" id="ARBA00023295"/>
    </source>
</evidence>
<dbReference type="InterPro" id="IPR006102">
    <property type="entry name" value="Ig-like_GH2"/>
</dbReference>
<feature type="domain" description="Glycoside hydrolase family 2 immunoglobulin-like beta-sandwich" evidence="4">
    <location>
        <begin position="93"/>
        <end position="208"/>
    </location>
</feature>
<evidence type="ECO:0000259" key="4">
    <source>
        <dbReference type="Pfam" id="PF00703"/>
    </source>
</evidence>
<proteinExistence type="inferred from homology"/>
<dbReference type="InterPro" id="IPR006103">
    <property type="entry name" value="Glyco_hydro_2_cat"/>
</dbReference>
<evidence type="ECO:0000259" key="5">
    <source>
        <dbReference type="Pfam" id="PF02836"/>
    </source>
</evidence>
<dbReference type="NCBIfam" id="NF041463">
    <property type="entry name" value="GalB"/>
    <property type="match status" value="1"/>
</dbReference>
<keyword evidence="9" id="KW-1185">Reference proteome</keyword>
<dbReference type="PANTHER" id="PTHR42732">
    <property type="entry name" value="BETA-GALACTOSIDASE"/>
    <property type="match status" value="1"/>
</dbReference>
<comment type="similarity">
    <text evidence="1">Belongs to the glycosyl hydrolase 2 family.</text>
</comment>
<dbReference type="PRINTS" id="PR00132">
    <property type="entry name" value="GLHYDRLASE2"/>
</dbReference>